<feature type="chain" id="PRO_5042078990" evidence="1">
    <location>
        <begin position="20"/>
        <end position="66"/>
    </location>
</feature>
<name>A0AAD8BKE6_BIOPF</name>
<organism evidence="2 3">
    <name type="scientific">Biomphalaria pfeifferi</name>
    <name type="common">Bloodfluke planorb</name>
    <name type="synonym">Freshwater snail</name>
    <dbReference type="NCBI Taxonomy" id="112525"/>
    <lineage>
        <taxon>Eukaryota</taxon>
        <taxon>Metazoa</taxon>
        <taxon>Spiralia</taxon>
        <taxon>Lophotrochozoa</taxon>
        <taxon>Mollusca</taxon>
        <taxon>Gastropoda</taxon>
        <taxon>Heterobranchia</taxon>
        <taxon>Euthyneura</taxon>
        <taxon>Panpulmonata</taxon>
        <taxon>Hygrophila</taxon>
        <taxon>Lymnaeoidea</taxon>
        <taxon>Planorbidae</taxon>
        <taxon>Biomphalaria</taxon>
    </lineage>
</organism>
<keyword evidence="3" id="KW-1185">Reference proteome</keyword>
<dbReference type="EMBL" id="JASAOG010000063">
    <property type="protein sequence ID" value="KAK0056262.1"/>
    <property type="molecule type" value="Genomic_DNA"/>
</dbReference>
<evidence type="ECO:0000313" key="3">
    <source>
        <dbReference type="Proteomes" id="UP001233172"/>
    </source>
</evidence>
<sequence>MNLLIFTGLLISLIDNNMADERARKRIVNGQDAELFDVPSQVALMRRLDTGYFDQSCGAVLIAWNK</sequence>
<keyword evidence="1" id="KW-0732">Signal</keyword>
<reference evidence="2" key="2">
    <citation type="submission" date="2023-04" db="EMBL/GenBank/DDBJ databases">
        <authorList>
            <person name="Bu L."/>
            <person name="Lu L."/>
            <person name="Laidemitt M.R."/>
            <person name="Zhang S.M."/>
            <person name="Mutuku M."/>
            <person name="Mkoji G."/>
            <person name="Steinauer M."/>
            <person name="Loker E.S."/>
        </authorList>
    </citation>
    <scope>NUCLEOTIDE SEQUENCE</scope>
    <source>
        <strain evidence="2">KasaAsao</strain>
        <tissue evidence="2">Whole Snail</tissue>
    </source>
</reference>
<reference evidence="2" key="1">
    <citation type="journal article" date="2023" name="PLoS Negl. Trop. Dis.">
        <title>A genome sequence for Biomphalaria pfeifferi, the major vector snail for the human-infecting parasite Schistosoma mansoni.</title>
        <authorList>
            <person name="Bu L."/>
            <person name="Lu L."/>
            <person name="Laidemitt M.R."/>
            <person name="Zhang S.M."/>
            <person name="Mutuku M."/>
            <person name="Mkoji G."/>
            <person name="Steinauer M."/>
            <person name="Loker E.S."/>
        </authorList>
    </citation>
    <scope>NUCLEOTIDE SEQUENCE</scope>
    <source>
        <strain evidence="2">KasaAsao</strain>
    </source>
</reference>
<comment type="caution">
    <text evidence="2">The sequence shown here is derived from an EMBL/GenBank/DDBJ whole genome shotgun (WGS) entry which is preliminary data.</text>
</comment>
<protein>
    <submittedName>
        <fullName evidence="2">Fibrinolytic enzyme isozyme C</fullName>
    </submittedName>
</protein>
<dbReference type="Proteomes" id="UP001233172">
    <property type="component" value="Unassembled WGS sequence"/>
</dbReference>
<feature type="signal peptide" evidence="1">
    <location>
        <begin position="1"/>
        <end position="19"/>
    </location>
</feature>
<accession>A0AAD8BKE6</accession>
<gene>
    <name evidence="2" type="ORF">Bpfe_014349</name>
</gene>
<evidence type="ECO:0000256" key="1">
    <source>
        <dbReference type="SAM" id="SignalP"/>
    </source>
</evidence>
<feature type="non-terminal residue" evidence="2">
    <location>
        <position position="1"/>
    </location>
</feature>
<evidence type="ECO:0000313" key="2">
    <source>
        <dbReference type="EMBL" id="KAK0056262.1"/>
    </source>
</evidence>
<dbReference type="AlphaFoldDB" id="A0AAD8BKE6"/>
<proteinExistence type="predicted"/>
<dbReference type="InterPro" id="IPR009003">
    <property type="entry name" value="Peptidase_S1_PA"/>
</dbReference>
<dbReference type="SUPFAM" id="SSF50494">
    <property type="entry name" value="Trypsin-like serine proteases"/>
    <property type="match status" value="1"/>
</dbReference>